<reference evidence="2" key="2">
    <citation type="submission" date="2023-02" db="EMBL/GenBank/DDBJ databases">
        <authorList>
            <consortium name="DOE Joint Genome Institute"/>
            <person name="Mondo S.J."/>
            <person name="Chang Y."/>
            <person name="Wang Y."/>
            <person name="Ahrendt S."/>
            <person name="Andreopoulos W."/>
            <person name="Barry K."/>
            <person name="Beard J."/>
            <person name="Benny G.L."/>
            <person name="Blankenship S."/>
            <person name="Bonito G."/>
            <person name="Cuomo C."/>
            <person name="Desiro A."/>
            <person name="Gervers K.A."/>
            <person name="Hundley H."/>
            <person name="Kuo A."/>
            <person name="LaButti K."/>
            <person name="Lang B.F."/>
            <person name="Lipzen A."/>
            <person name="O'Donnell K."/>
            <person name="Pangilinan J."/>
            <person name="Reynolds N."/>
            <person name="Sandor L."/>
            <person name="Smith M.W."/>
            <person name="Tsang A."/>
            <person name="Grigoriev I.V."/>
            <person name="Stajich J.E."/>
            <person name="Spatafora J.W."/>
        </authorList>
    </citation>
    <scope>NUCLEOTIDE SEQUENCE</scope>
    <source>
        <strain evidence="2">RSA 2281</strain>
    </source>
</reference>
<feature type="compositionally biased region" description="Low complexity" evidence="1">
    <location>
        <begin position="186"/>
        <end position="198"/>
    </location>
</feature>
<evidence type="ECO:0000256" key="1">
    <source>
        <dbReference type="SAM" id="MobiDB-lite"/>
    </source>
</evidence>
<dbReference type="AlphaFoldDB" id="A0AAD5PAA4"/>
<feature type="compositionally biased region" description="Polar residues" evidence="1">
    <location>
        <begin position="207"/>
        <end position="219"/>
    </location>
</feature>
<feature type="compositionally biased region" description="Polar residues" evidence="1">
    <location>
        <begin position="106"/>
        <end position="116"/>
    </location>
</feature>
<gene>
    <name evidence="2" type="ORF">BDA99DRAFT_521046</name>
</gene>
<organism evidence="2 3">
    <name type="scientific">Phascolomyces articulosus</name>
    <dbReference type="NCBI Taxonomy" id="60185"/>
    <lineage>
        <taxon>Eukaryota</taxon>
        <taxon>Fungi</taxon>
        <taxon>Fungi incertae sedis</taxon>
        <taxon>Mucoromycota</taxon>
        <taxon>Mucoromycotina</taxon>
        <taxon>Mucoromycetes</taxon>
        <taxon>Mucorales</taxon>
        <taxon>Lichtheimiaceae</taxon>
        <taxon>Phascolomyces</taxon>
    </lineage>
</organism>
<feature type="compositionally biased region" description="Acidic residues" evidence="1">
    <location>
        <begin position="343"/>
        <end position="352"/>
    </location>
</feature>
<proteinExistence type="predicted"/>
<name>A0AAD5PAA4_9FUNG</name>
<sequence length="468" mass="52446">MQQQQQQQQQFTPLAGNIEKINNASGSIYRDNTPFTPIQSLIQEQQPMIDANGFSNDTNILQRRDVALSVFQNIATSNATTSTPTSTPSSIDIFEIPELPTRHPITRQSSQQSFNTKENKADEYDVFDFPPANDIPKVTKTYKSPARASPSSSSTAKPKKNADTSLDVFDFPEEDSSNIVELKIVSTRSSDTSSSSISKRGNKPLKRSSSQVNMNSTAKVLSRQQQQQQPGKPSPLKKSKSEASAKPSEKRVRFAPEILVSTFHRTSFDRSQPSSAPTFSNEPTYSSEKMGRDTFSFSIPSSSSQQQLPTKRKRNLVSRLRNATGAPSTQASAGLSLRKYNFDDDDDDDNMVEENGGNDEMVQTASATHEDELDYRRKMERELAAMMENEFGQEINEQGEQENGEQENISRPQYQPSNVMNVRVTYKSSKKQQSNSQQLHQQQQLQQDREMVELDNLLDKLRAGSTDL</sequence>
<feature type="compositionally biased region" description="Basic and acidic residues" evidence="1">
    <location>
        <begin position="239"/>
        <end position="254"/>
    </location>
</feature>
<feature type="compositionally biased region" description="Polar residues" evidence="1">
    <location>
        <begin position="263"/>
        <end position="287"/>
    </location>
</feature>
<evidence type="ECO:0000313" key="3">
    <source>
        <dbReference type="Proteomes" id="UP001209540"/>
    </source>
</evidence>
<feature type="compositionally biased region" description="Low complexity" evidence="1">
    <location>
        <begin position="221"/>
        <end position="238"/>
    </location>
</feature>
<dbReference type="Proteomes" id="UP001209540">
    <property type="component" value="Unassembled WGS sequence"/>
</dbReference>
<feature type="compositionally biased region" description="Low complexity" evidence="1">
    <location>
        <begin position="295"/>
        <end position="307"/>
    </location>
</feature>
<feature type="compositionally biased region" description="Low complexity" evidence="1">
    <location>
        <begin position="143"/>
        <end position="156"/>
    </location>
</feature>
<feature type="compositionally biased region" description="Low complexity" evidence="1">
    <location>
        <begin position="431"/>
        <end position="446"/>
    </location>
</feature>
<protein>
    <submittedName>
        <fullName evidence="2">Uncharacterized protein</fullName>
    </submittedName>
</protein>
<evidence type="ECO:0000313" key="2">
    <source>
        <dbReference type="EMBL" id="KAI9252419.1"/>
    </source>
</evidence>
<comment type="caution">
    <text evidence="2">The sequence shown here is derived from an EMBL/GenBank/DDBJ whole genome shotgun (WGS) entry which is preliminary data.</text>
</comment>
<feature type="region of interest" description="Disordered" evidence="1">
    <location>
        <begin position="391"/>
        <end position="448"/>
    </location>
</feature>
<keyword evidence="3" id="KW-1185">Reference proteome</keyword>
<feature type="compositionally biased region" description="Polar residues" evidence="1">
    <location>
        <begin position="409"/>
        <end position="420"/>
    </location>
</feature>
<accession>A0AAD5PAA4</accession>
<feature type="region of interest" description="Disordered" evidence="1">
    <location>
        <begin position="186"/>
        <end position="372"/>
    </location>
</feature>
<reference evidence="2" key="1">
    <citation type="journal article" date="2022" name="IScience">
        <title>Evolution of zygomycete secretomes and the origins of terrestrial fungal ecologies.</title>
        <authorList>
            <person name="Chang Y."/>
            <person name="Wang Y."/>
            <person name="Mondo S."/>
            <person name="Ahrendt S."/>
            <person name="Andreopoulos W."/>
            <person name="Barry K."/>
            <person name="Beard J."/>
            <person name="Benny G.L."/>
            <person name="Blankenship S."/>
            <person name="Bonito G."/>
            <person name="Cuomo C."/>
            <person name="Desiro A."/>
            <person name="Gervers K.A."/>
            <person name="Hundley H."/>
            <person name="Kuo A."/>
            <person name="LaButti K."/>
            <person name="Lang B.F."/>
            <person name="Lipzen A."/>
            <person name="O'Donnell K."/>
            <person name="Pangilinan J."/>
            <person name="Reynolds N."/>
            <person name="Sandor L."/>
            <person name="Smith M.E."/>
            <person name="Tsang A."/>
            <person name="Grigoriev I.V."/>
            <person name="Stajich J.E."/>
            <person name="Spatafora J.W."/>
        </authorList>
    </citation>
    <scope>NUCLEOTIDE SEQUENCE</scope>
    <source>
        <strain evidence="2">RSA 2281</strain>
    </source>
</reference>
<feature type="region of interest" description="Disordered" evidence="1">
    <location>
        <begin position="101"/>
        <end position="162"/>
    </location>
</feature>
<dbReference type="EMBL" id="JAIXMP010000028">
    <property type="protein sequence ID" value="KAI9252419.1"/>
    <property type="molecule type" value="Genomic_DNA"/>
</dbReference>